<dbReference type="Pfam" id="PF01568">
    <property type="entry name" value="Molydop_binding"/>
    <property type="match status" value="1"/>
</dbReference>
<dbReference type="PANTHER" id="PTHR43742:SF3">
    <property type="entry name" value="DIMETHYL SULFOXIDE REDUCTASE DMSA"/>
    <property type="match status" value="1"/>
</dbReference>
<dbReference type="Gene3D" id="3.40.50.12440">
    <property type="match status" value="1"/>
</dbReference>
<dbReference type="PANTHER" id="PTHR43742">
    <property type="entry name" value="TRIMETHYLAMINE-N-OXIDE REDUCTASE"/>
    <property type="match status" value="1"/>
</dbReference>
<keyword evidence="2" id="KW-0479">Metal-binding</keyword>
<evidence type="ECO:0000256" key="1">
    <source>
        <dbReference type="ARBA" id="ARBA00010312"/>
    </source>
</evidence>
<protein>
    <submittedName>
        <fullName evidence="6">Molybdopterin-dependent oxidoreductase</fullName>
    </submittedName>
</protein>
<dbReference type="PROSITE" id="PS51669">
    <property type="entry name" value="4FE4S_MOW_BIS_MGD"/>
    <property type="match status" value="1"/>
</dbReference>
<keyword evidence="7" id="KW-1185">Reference proteome</keyword>
<dbReference type="InterPro" id="IPR006656">
    <property type="entry name" value="Mopterin_OxRdtase"/>
</dbReference>
<feature type="domain" description="4Fe-4S Mo/W bis-MGD-type" evidence="5">
    <location>
        <begin position="35"/>
        <end position="96"/>
    </location>
</feature>
<comment type="similarity">
    <text evidence="1">Belongs to the prokaryotic molybdopterin-containing oxidoreductase family.</text>
</comment>
<keyword evidence="3" id="KW-0408">Iron</keyword>
<sequence length="793" mass="88700">MLVDRRNFLKFSALSSAFVATNSLCDGLNPLNSNEQIFYGGCPVNCQSKCMLKAHVKDGVIRHISTDDDGDDSYENRQIRACVRGRSTRYRYYNPNRLLYPLKRVGKRGEGKFKRVSWDEALSEIADKMKEIKAKYGNEAIYVNYATGTTGAMISRCTQGSWYRLLGLFGGFLRYHNSYSTAQIANGLTYFYGANVGSDILNLAHADLAVFFGSNAVETRMGGASMGYCMQEMARRGNVKIIRIDPKYPDSAIGACDEWIPIAPGTDAALVAALAYVMINENLYDKEFLDRYCVGFSKETLPQNAPENGSYMDYVLGNGDDKTPKTPEWAEAITKIQSQRIIKLAREIAGAKRCFIEQGWGPQRHQNGEQQSRAIATLACMIGSVGVLGGNTGAHAAGSSKTYDIVGLPYENPVKTSIPCFLWYEGIRLGEKMNAKEHGVKNAPNLKAPIKILFNTAGNCLTNQHANIKTTAEILENESLCELIVDINITRTHSNSYADFILPDAMHFEQDDFFRPGATYYGERPYILVAQKAVEPRGECKPVYEMCRLLANKLGGEAFEQEFTQGRSQLDWLRFIYDETRKKYEFLPSFEEIRAKGYWKASKAEKPLIALEKFRNDPENNPLKTPTGKIEIFSTKLYEMSKEWQLLPGQQINPLPVFEDVLMGARDPLRKDYPLQFYGYHYKGRTHSSFWDSPEIREINPQEILISTADAKARGIKTGDLVIAYNHIGKIRSVAKVTSRLMPGVSLTYQGAWAKFENGVDIGGCINTLTSEQPTAIAKGNGVHSVLVEIKKA</sequence>
<dbReference type="Gene3D" id="2.40.40.20">
    <property type="match status" value="1"/>
</dbReference>
<dbReference type="SUPFAM" id="SSF50692">
    <property type="entry name" value="ADC-like"/>
    <property type="match status" value="1"/>
</dbReference>
<evidence type="ECO:0000256" key="2">
    <source>
        <dbReference type="ARBA" id="ARBA00022723"/>
    </source>
</evidence>
<dbReference type="InterPro" id="IPR006657">
    <property type="entry name" value="MoPterin_dinucl-bd_dom"/>
</dbReference>
<evidence type="ECO:0000313" key="7">
    <source>
        <dbReference type="Proteomes" id="UP001173801"/>
    </source>
</evidence>
<dbReference type="Pfam" id="PF00384">
    <property type="entry name" value="Molybdopterin"/>
    <property type="match status" value="1"/>
</dbReference>
<dbReference type="InterPro" id="IPR009010">
    <property type="entry name" value="Asp_de-COase-like_dom_sf"/>
</dbReference>
<dbReference type="InterPro" id="IPR006963">
    <property type="entry name" value="Mopterin_OxRdtase_4Fe-4S_dom"/>
</dbReference>
<keyword evidence="4" id="KW-0411">Iron-sulfur</keyword>
<evidence type="ECO:0000313" key="6">
    <source>
        <dbReference type="EMBL" id="MDL0088973.1"/>
    </source>
</evidence>
<name>A0ABT7HRD4_9BACT</name>
<dbReference type="Gene3D" id="3.40.228.10">
    <property type="entry name" value="Dimethylsulfoxide Reductase, domain 2"/>
    <property type="match status" value="1"/>
</dbReference>
<accession>A0ABT7HRD4</accession>
<proteinExistence type="inferred from homology"/>
<reference evidence="6" key="1">
    <citation type="submission" date="2022-08" db="EMBL/GenBank/DDBJ databases">
        <authorList>
            <person name="Wang H."/>
        </authorList>
    </citation>
    <scope>NUCLEOTIDE SEQUENCE</scope>
    <source>
        <strain evidence="6">PS10</strain>
    </source>
</reference>
<evidence type="ECO:0000256" key="3">
    <source>
        <dbReference type="ARBA" id="ARBA00023004"/>
    </source>
</evidence>
<gene>
    <name evidence="6" type="ORF">NYG85_06245</name>
</gene>
<dbReference type="NCBIfam" id="TIGR02166">
    <property type="entry name" value="dmsA_ynfE"/>
    <property type="match status" value="1"/>
</dbReference>
<dbReference type="Gene3D" id="3.40.50.740">
    <property type="match status" value="2"/>
</dbReference>
<dbReference type="Pfam" id="PF04879">
    <property type="entry name" value="Molybdop_Fe4S4"/>
    <property type="match status" value="1"/>
</dbReference>
<evidence type="ECO:0000259" key="5">
    <source>
        <dbReference type="PROSITE" id="PS51669"/>
    </source>
</evidence>
<comment type="caution">
    <text evidence="6">The sequence shown here is derived from an EMBL/GenBank/DDBJ whole genome shotgun (WGS) entry which is preliminary data.</text>
</comment>
<dbReference type="InterPro" id="IPR050612">
    <property type="entry name" value="Prok_Mopterin_Oxidored"/>
</dbReference>
<dbReference type="SUPFAM" id="SSF53706">
    <property type="entry name" value="Formate dehydrogenase/DMSO reductase, domains 1-3"/>
    <property type="match status" value="1"/>
</dbReference>
<reference evidence="6" key="2">
    <citation type="journal article" date="2023" name="Microorganisms">
        <title>Isolation and Genomic Characteristics of Cat-Borne Campylobacter felis sp. nov. and Sheep-Borne Campylobacter ovis sp. nov.</title>
        <authorList>
            <person name="Wang H."/>
            <person name="Li Y."/>
            <person name="Gu Y."/>
            <person name="Zhou G."/>
            <person name="Chen X."/>
            <person name="Zhang X."/>
            <person name="Shao Z."/>
            <person name="Zhang J."/>
            <person name="Zhang M."/>
        </authorList>
    </citation>
    <scope>NUCLEOTIDE SEQUENCE</scope>
    <source>
        <strain evidence="6">PS10</strain>
    </source>
</reference>
<evidence type="ECO:0000256" key="4">
    <source>
        <dbReference type="ARBA" id="ARBA00023014"/>
    </source>
</evidence>
<dbReference type="SMART" id="SM00926">
    <property type="entry name" value="Molybdop_Fe4S4"/>
    <property type="match status" value="1"/>
</dbReference>
<dbReference type="Proteomes" id="UP001173801">
    <property type="component" value="Unassembled WGS sequence"/>
</dbReference>
<dbReference type="RefSeq" id="WP_284937631.1">
    <property type="nucleotide sequence ID" value="NZ_JANURM010000006.1"/>
</dbReference>
<dbReference type="EMBL" id="JANURM010000006">
    <property type="protein sequence ID" value="MDL0088973.1"/>
    <property type="molecule type" value="Genomic_DNA"/>
</dbReference>
<organism evidence="6 7">
    <name type="scientific">Campylobacter gastrosuis</name>
    <dbReference type="NCBI Taxonomy" id="2974576"/>
    <lineage>
        <taxon>Bacteria</taxon>
        <taxon>Pseudomonadati</taxon>
        <taxon>Campylobacterota</taxon>
        <taxon>Epsilonproteobacteria</taxon>
        <taxon>Campylobacterales</taxon>
        <taxon>Campylobacteraceae</taxon>
        <taxon>Campylobacter</taxon>
    </lineage>
</organism>
<dbReference type="InterPro" id="IPR011888">
    <property type="entry name" value="Anaer_DMSO_reductase"/>
</dbReference>